<evidence type="ECO:0000313" key="2">
    <source>
        <dbReference type="EMBL" id="KAF3606452.1"/>
    </source>
</evidence>
<feature type="region of interest" description="Disordered" evidence="1">
    <location>
        <begin position="22"/>
        <end position="114"/>
    </location>
</feature>
<sequence length="114" mass="13169">MRVCVCVPYLLHCARVARANTDLNPCSKTRPSRRDSELDRGKERQFGDSNRWTAQHPRLSPCMLQDLTPSPSSQFMNPCSKTRPSRRDSELDRGKERQFGDSNRWTAQHPRLSP</sequence>
<gene>
    <name evidence="2" type="ORF">DY000_02049288</name>
</gene>
<reference evidence="2 3" key="1">
    <citation type="journal article" date="2020" name="BMC Genomics">
        <title>Intraspecific diversification of the crop wild relative Brassica cretica Lam. using demographic model selection.</title>
        <authorList>
            <person name="Kioukis A."/>
            <person name="Michalopoulou V.A."/>
            <person name="Briers L."/>
            <person name="Pirintsos S."/>
            <person name="Studholme D.J."/>
            <person name="Pavlidis P."/>
            <person name="Sarris P.F."/>
        </authorList>
    </citation>
    <scope>NUCLEOTIDE SEQUENCE [LARGE SCALE GENOMIC DNA]</scope>
    <source>
        <strain evidence="3">cv. PFS-1207/04</strain>
    </source>
</reference>
<name>A0ABQ7ESX6_BRACR</name>
<evidence type="ECO:0000313" key="3">
    <source>
        <dbReference type="Proteomes" id="UP000266723"/>
    </source>
</evidence>
<dbReference type="EMBL" id="QGKV02000297">
    <property type="protein sequence ID" value="KAF3606452.1"/>
    <property type="molecule type" value="Genomic_DNA"/>
</dbReference>
<comment type="caution">
    <text evidence="2">The sequence shown here is derived from an EMBL/GenBank/DDBJ whole genome shotgun (WGS) entry which is preliminary data.</text>
</comment>
<evidence type="ECO:0000256" key="1">
    <source>
        <dbReference type="SAM" id="MobiDB-lite"/>
    </source>
</evidence>
<proteinExistence type="predicted"/>
<keyword evidence="3" id="KW-1185">Reference proteome</keyword>
<feature type="compositionally biased region" description="Basic and acidic residues" evidence="1">
    <location>
        <begin position="32"/>
        <end position="46"/>
    </location>
</feature>
<organism evidence="2 3">
    <name type="scientific">Brassica cretica</name>
    <name type="common">Mustard</name>
    <dbReference type="NCBI Taxonomy" id="69181"/>
    <lineage>
        <taxon>Eukaryota</taxon>
        <taxon>Viridiplantae</taxon>
        <taxon>Streptophyta</taxon>
        <taxon>Embryophyta</taxon>
        <taxon>Tracheophyta</taxon>
        <taxon>Spermatophyta</taxon>
        <taxon>Magnoliopsida</taxon>
        <taxon>eudicotyledons</taxon>
        <taxon>Gunneridae</taxon>
        <taxon>Pentapetalae</taxon>
        <taxon>rosids</taxon>
        <taxon>malvids</taxon>
        <taxon>Brassicales</taxon>
        <taxon>Brassicaceae</taxon>
        <taxon>Brassiceae</taxon>
        <taxon>Brassica</taxon>
    </lineage>
</organism>
<feature type="compositionally biased region" description="Polar residues" evidence="1">
    <location>
        <begin position="67"/>
        <end position="82"/>
    </location>
</feature>
<evidence type="ECO:0008006" key="4">
    <source>
        <dbReference type="Google" id="ProtNLM"/>
    </source>
</evidence>
<dbReference type="Proteomes" id="UP000266723">
    <property type="component" value="Unassembled WGS sequence"/>
</dbReference>
<accession>A0ABQ7ESX6</accession>
<feature type="compositionally biased region" description="Basic and acidic residues" evidence="1">
    <location>
        <begin position="85"/>
        <end position="99"/>
    </location>
</feature>
<protein>
    <recommendedName>
        <fullName evidence="4">Secreted protein</fullName>
    </recommendedName>
</protein>